<dbReference type="AlphaFoldDB" id="A0A941DCK4"/>
<dbReference type="SUPFAM" id="SSF55961">
    <property type="entry name" value="Bet v1-like"/>
    <property type="match status" value="1"/>
</dbReference>
<gene>
    <name evidence="1" type="ORF">KC207_14470</name>
</gene>
<dbReference type="RefSeq" id="WP_211604026.1">
    <property type="nucleotide sequence ID" value="NZ_JAGSNF010000021.1"/>
</dbReference>
<organism evidence="1 2">
    <name type="scientific">Phycicoccus avicenniae</name>
    <dbReference type="NCBI Taxonomy" id="2828860"/>
    <lineage>
        <taxon>Bacteria</taxon>
        <taxon>Bacillati</taxon>
        <taxon>Actinomycetota</taxon>
        <taxon>Actinomycetes</taxon>
        <taxon>Micrococcales</taxon>
        <taxon>Intrasporangiaceae</taxon>
        <taxon>Phycicoccus</taxon>
    </lineage>
</organism>
<keyword evidence="2" id="KW-1185">Reference proteome</keyword>
<dbReference type="Gene3D" id="3.30.530.20">
    <property type="match status" value="1"/>
</dbReference>
<accession>A0A941DCK4</accession>
<reference evidence="1" key="1">
    <citation type="submission" date="2021-04" db="EMBL/GenBank/DDBJ databases">
        <title>Phycicoccus avicenniae sp. nov., a novel endophytic actinomycetes isolated from branch of Avicennia mariana.</title>
        <authorList>
            <person name="Tuo L."/>
        </authorList>
    </citation>
    <scope>NUCLEOTIDE SEQUENCE</scope>
    <source>
        <strain evidence="1">BSK3Z-2</strain>
    </source>
</reference>
<name>A0A941DCK4_9MICO</name>
<protein>
    <recommendedName>
        <fullName evidence="3">Polyketide cyclase / dehydrase and lipid transport</fullName>
    </recommendedName>
</protein>
<comment type="caution">
    <text evidence="1">The sequence shown here is derived from an EMBL/GenBank/DDBJ whole genome shotgun (WGS) entry which is preliminary data.</text>
</comment>
<evidence type="ECO:0008006" key="3">
    <source>
        <dbReference type="Google" id="ProtNLM"/>
    </source>
</evidence>
<evidence type="ECO:0000313" key="2">
    <source>
        <dbReference type="Proteomes" id="UP000677016"/>
    </source>
</evidence>
<proteinExistence type="predicted"/>
<dbReference type="Proteomes" id="UP000677016">
    <property type="component" value="Unassembled WGS sequence"/>
</dbReference>
<dbReference type="InterPro" id="IPR023393">
    <property type="entry name" value="START-like_dom_sf"/>
</dbReference>
<evidence type="ECO:0000313" key="1">
    <source>
        <dbReference type="EMBL" id="MBR7744497.1"/>
    </source>
</evidence>
<sequence length="167" mass="18486">MALLKWMGRRWDRREGVTVDSAFTACVVVAADRERVWSVVTNPAAAHLIRDDVVRAFVVPGTPTEGVGSQTCTVTRDANRLHAHIDETTGFDRLDFIESVLRTGPMDIRQELALSGPPDGPTTLQLRVSLNLLIGKEDEVRHDMESEIQTFLNRLRSVIESGATFSG</sequence>
<dbReference type="EMBL" id="JAGSNF010000021">
    <property type="protein sequence ID" value="MBR7744497.1"/>
    <property type="molecule type" value="Genomic_DNA"/>
</dbReference>